<dbReference type="EMBL" id="JBFTWV010000383">
    <property type="protein sequence ID" value="KAL2782576.1"/>
    <property type="molecule type" value="Genomic_DNA"/>
</dbReference>
<organism evidence="3 4">
    <name type="scientific">Aspergillus keveii</name>
    <dbReference type="NCBI Taxonomy" id="714993"/>
    <lineage>
        <taxon>Eukaryota</taxon>
        <taxon>Fungi</taxon>
        <taxon>Dikarya</taxon>
        <taxon>Ascomycota</taxon>
        <taxon>Pezizomycotina</taxon>
        <taxon>Eurotiomycetes</taxon>
        <taxon>Eurotiomycetidae</taxon>
        <taxon>Eurotiales</taxon>
        <taxon>Aspergillaceae</taxon>
        <taxon>Aspergillus</taxon>
        <taxon>Aspergillus subgen. Nidulantes</taxon>
    </lineage>
</organism>
<proteinExistence type="predicted"/>
<dbReference type="InterPro" id="IPR036389">
    <property type="entry name" value="RNase_III_sf"/>
</dbReference>
<dbReference type="Gene3D" id="1.10.1520.10">
    <property type="entry name" value="Ribonuclease III domain"/>
    <property type="match status" value="1"/>
</dbReference>
<evidence type="ECO:0000313" key="3">
    <source>
        <dbReference type="EMBL" id="KAL2782576.1"/>
    </source>
</evidence>
<evidence type="ECO:0000313" key="4">
    <source>
        <dbReference type="Proteomes" id="UP001610563"/>
    </source>
</evidence>
<sequence>MATDTDINAVERVIGYRFKRRSLICQALTAAGAEEDNYDGNRKLSQIGASLMDVLLAFILFDTGVNRAGTAKMRKLFLDKTHYSTAAKQTGINQCIKRNVRTASDCAKVHRLVINAIIAAVLLDSVSLRTTLVATLRIFTAKSDGLWLPSADTNLRNSFLDVSESLMALETGTMNPAILVGGTANYYPTVQSLFERSPSVLSMSNGMPHAPMSRTAPDTELFEQFINLDDVGIDAPLSISPSPPTPALHILEKGSKNTLTAEARNGHHTNDPSAPRDKGREPVSRRSAKPRKTRNICTKIDEFLAQEAAKFKARGVLPEITYFNDDIRDAMSKFDKSVTLLFLTIAAPQQIARLREIIRSARDEKLLCAYALTDAISPSIRLQTILHLDQKSKAAQLVRRYHIVALFEACGGPDVCSSTGFVNTTSNNFLQQKRSFGNPVNVEDANVASVMMRELYPDLEVGQPAYEAKLKHIKKLRKLGKRLHMLTEKFGRGLLGLMISLGTDGDSVEGAQPDEVILGLNKAKFEEFVRVLNISQCSLLRDLSDAVYPPILALLQGRLAEEGPFLLERASEDQILVLPKGSSELLQLIS</sequence>
<protein>
    <recommendedName>
        <fullName evidence="2">RNase III domain-containing protein</fullName>
    </recommendedName>
</protein>
<feature type="compositionally biased region" description="Basic and acidic residues" evidence="1">
    <location>
        <begin position="264"/>
        <end position="284"/>
    </location>
</feature>
<feature type="domain" description="RNase III" evidence="2">
    <location>
        <begin position="7"/>
        <end position="126"/>
    </location>
</feature>
<dbReference type="SUPFAM" id="SSF69065">
    <property type="entry name" value="RNase III domain-like"/>
    <property type="match status" value="1"/>
</dbReference>
<evidence type="ECO:0000256" key="1">
    <source>
        <dbReference type="SAM" id="MobiDB-lite"/>
    </source>
</evidence>
<evidence type="ECO:0000259" key="2">
    <source>
        <dbReference type="PROSITE" id="PS50142"/>
    </source>
</evidence>
<comment type="caution">
    <text evidence="3">The sequence shown here is derived from an EMBL/GenBank/DDBJ whole genome shotgun (WGS) entry which is preliminary data.</text>
</comment>
<keyword evidence="4" id="KW-1185">Reference proteome</keyword>
<feature type="region of interest" description="Disordered" evidence="1">
    <location>
        <begin position="262"/>
        <end position="292"/>
    </location>
</feature>
<dbReference type="InterPro" id="IPR000999">
    <property type="entry name" value="RNase_III_dom"/>
</dbReference>
<reference evidence="3 4" key="1">
    <citation type="submission" date="2024-07" db="EMBL/GenBank/DDBJ databases">
        <title>Section-level genome sequencing and comparative genomics of Aspergillus sections Usti and Cavernicolus.</title>
        <authorList>
            <consortium name="Lawrence Berkeley National Laboratory"/>
            <person name="Nybo J.L."/>
            <person name="Vesth T.C."/>
            <person name="Theobald S."/>
            <person name="Frisvad J.C."/>
            <person name="Larsen T.O."/>
            <person name="Kjaerboelling I."/>
            <person name="Rothschild-Mancinelli K."/>
            <person name="Lyhne E.K."/>
            <person name="Kogle M.E."/>
            <person name="Barry K."/>
            <person name="Clum A."/>
            <person name="Na H."/>
            <person name="Ledsgaard L."/>
            <person name="Lin J."/>
            <person name="Lipzen A."/>
            <person name="Kuo A."/>
            <person name="Riley R."/>
            <person name="Mondo S."/>
            <person name="Labutti K."/>
            <person name="Haridas S."/>
            <person name="Pangalinan J."/>
            <person name="Salamov A.A."/>
            <person name="Simmons B.A."/>
            <person name="Magnuson J.K."/>
            <person name="Chen J."/>
            <person name="Drula E."/>
            <person name="Henrissat B."/>
            <person name="Wiebenga A."/>
            <person name="Lubbers R.J."/>
            <person name="Gomes A.C."/>
            <person name="Makela M.R."/>
            <person name="Stajich J."/>
            <person name="Grigoriev I.V."/>
            <person name="Mortensen U.H."/>
            <person name="De Vries R.P."/>
            <person name="Baker S.E."/>
            <person name="Andersen M.R."/>
        </authorList>
    </citation>
    <scope>NUCLEOTIDE SEQUENCE [LARGE SCALE GENOMIC DNA]</scope>
    <source>
        <strain evidence="3 4">CBS 209.92</strain>
    </source>
</reference>
<dbReference type="PROSITE" id="PS50142">
    <property type="entry name" value="RNASE_3_2"/>
    <property type="match status" value="1"/>
</dbReference>
<name>A0ABR4FH64_9EURO</name>
<accession>A0ABR4FH64</accession>
<gene>
    <name evidence="3" type="ORF">BJX66DRAFT_320333</name>
</gene>
<dbReference type="Proteomes" id="UP001610563">
    <property type="component" value="Unassembled WGS sequence"/>
</dbReference>